<accession>A0A915DY46</accession>
<evidence type="ECO:0000313" key="6">
    <source>
        <dbReference type="WBParaSite" id="jg24407"/>
    </source>
</evidence>
<dbReference type="AlphaFoldDB" id="A0A915DY46"/>
<dbReference type="GO" id="GO:0006887">
    <property type="term" value="P:exocytosis"/>
    <property type="evidence" value="ECO:0007669"/>
    <property type="project" value="TreeGrafter"/>
</dbReference>
<dbReference type="InterPro" id="IPR009976">
    <property type="entry name" value="Sec10-like"/>
</dbReference>
<proteinExistence type="predicted"/>
<evidence type="ECO:0000256" key="2">
    <source>
        <dbReference type="ARBA" id="ARBA00031471"/>
    </source>
</evidence>
<dbReference type="PANTHER" id="PTHR12100">
    <property type="entry name" value="SEC10"/>
    <property type="match status" value="1"/>
</dbReference>
<evidence type="ECO:0000313" key="5">
    <source>
        <dbReference type="Proteomes" id="UP000887574"/>
    </source>
</evidence>
<feature type="coiled-coil region" evidence="3">
    <location>
        <begin position="59"/>
        <end position="86"/>
    </location>
</feature>
<dbReference type="GO" id="GO:0006893">
    <property type="term" value="P:Golgi to plasma membrane transport"/>
    <property type="evidence" value="ECO:0007669"/>
    <property type="project" value="TreeGrafter"/>
</dbReference>
<feature type="domain" description="Exocyst complex component Sec10 N-terminal" evidence="4">
    <location>
        <begin position="53"/>
        <end position="162"/>
    </location>
</feature>
<evidence type="ECO:0000256" key="1">
    <source>
        <dbReference type="ARBA" id="ARBA00017524"/>
    </source>
</evidence>
<keyword evidence="3" id="KW-0175">Coiled coil</keyword>
<dbReference type="Pfam" id="PF20667">
    <property type="entry name" value="Sec10_N"/>
    <property type="match status" value="1"/>
</dbReference>
<evidence type="ECO:0000259" key="4">
    <source>
        <dbReference type="Pfam" id="PF20667"/>
    </source>
</evidence>
<dbReference type="Proteomes" id="UP000887574">
    <property type="component" value="Unplaced"/>
</dbReference>
<protein>
    <recommendedName>
        <fullName evidence="1">Exocyst complex component 5</fullName>
    </recommendedName>
    <alternativeName>
        <fullName evidence="2">Exocyst complex component Sec10</fullName>
    </alternativeName>
</protein>
<dbReference type="WBParaSite" id="jg24407">
    <property type="protein sequence ID" value="jg24407"/>
    <property type="gene ID" value="jg24407"/>
</dbReference>
<evidence type="ECO:0000256" key="3">
    <source>
        <dbReference type="SAM" id="Coils"/>
    </source>
</evidence>
<dbReference type="PANTHER" id="PTHR12100:SF0">
    <property type="entry name" value="EXOCYST COMPLEX COMPONENT 5"/>
    <property type="match status" value="1"/>
</dbReference>
<reference evidence="6" key="1">
    <citation type="submission" date="2022-11" db="UniProtKB">
        <authorList>
            <consortium name="WormBaseParasite"/>
        </authorList>
    </citation>
    <scope>IDENTIFICATION</scope>
</reference>
<organism evidence="5 6">
    <name type="scientific">Ditylenchus dipsaci</name>
    <dbReference type="NCBI Taxonomy" id="166011"/>
    <lineage>
        <taxon>Eukaryota</taxon>
        <taxon>Metazoa</taxon>
        <taxon>Ecdysozoa</taxon>
        <taxon>Nematoda</taxon>
        <taxon>Chromadorea</taxon>
        <taxon>Rhabditida</taxon>
        <taxon>Tylenchina</taxon>
        <taxon>Tylenchomorpha</taxon>
        <taxon>Sphaerularioidea</taxon>
        <taxon>Anguinidae</taxon>
        <taxon>Anguininae</taxon>
        <taxon>Ditylenchus</taxon>
    </lineage>
</organism>
<keyword evidence="5" id="KW-1185">Reference proteome</keyword>
<dbReference type="GO" id="GO:0000145">
    <property type="term" value="C:exocyst"/>
    <property type="evidence" value="ECO:0007669"/>
    <property type="project" value="TreeGrafter"/>
</dbReference>
<sequence length="166" mass="19144">MSNNQSQQQPYFATYIQDLEQDPFDAIDFVERLAWRMTGGRDQEGVDAAFLKNKFEEEIGSLQLLSEQFQSKINALEQQQNNEKTNYLDTLSRLHDKNGESLEKLKQLDGTMQTVSAKVVHLGDQLESVHAPRARAFEALQLMRHFDEFLLVDQALHSDIFVDPDR</sequence>
<dbReference type="InterPro" id="IPR048625">
    <property type="entry name" value="Sec10_N"/>
</dbReference>
<name>A0A915DY46_9BILA</name>